<evidence type="ECO:0000313" key="3">
    <source>
        <dbReference type="Proteomes" id="UP001237642"/>
    </source>
</evidence>
<evidence type="ECO:0000256" key="1">
    <source>
        <dbReference type="SAM" id="MobiDB-lite"/>
    </source>
</evidence>
<keyword evidence="3" id="KW-1185">Reference proteome</keyword>
<organism evidence="2 3">
    <name type="scientific">Heracleum sosnowskyi</name>
    <dbReference type="NCBI Taxonomy" id="360622"/>
    <lineage>
        <taxon>Eukaryota</taxon>
        <taxon>Viridiplantae</taxon>
        <taxon>Streptophyta</taxon>
        <taxon>Embryophyta</taxon>
        <taxon>Tracheophyta</taxon>
        <taxon>Spermatophyta</taxon>
        <taxon>Magnoliopsida</taxon>
        <taxon>eudicotyledons</taxon>
        <taxon>Gunneridae</taxon>
        <taxon>Pentapetalae</taxon>
        <taxon>asterids</taxon>
        <taxon>campanulids</taxon>
        <taxon>Apiales</taxon>
        <taxon>Apiaceae</taxon>
        <taxon>Apioideae</taxon>
        <taxon>apioid superclade</taxon>
        <taxon>Tordylieae</taxon>
        <taxon>Tordyliinae</taxon>
        <taxon>Heracleum</taxon>
    </lineage>
</organism>
<reference evidence="2" key="1">
    <citation type="submission" date="2023-02" db="EMBL/GenBank/DDBJ databases">
        <title>Genome of toxic invasive species Heracleum sosnowskyi carries increased number of genes despite the absence of recent whole-genome duplications.</title>
        <authorList>
            <person name="Schelkunov M."/>
            <person name="Shtratnikova V."/>
            <person name="Makarenko M."/>
            <person name="Klepikova A."/>
            <person name="Omelchenko D."/>
            <person name="Novikova G."/>
            <person name="Obukhova E."/>
            <person name="Bogdanov V."/>
            <person name="Penin A."/>
            <person name="Logacheva M."/>
        </authorList>
    </citation>
    <scope>NUCLEOTIDE SEQUENCE</scope>
    <source>
        <strain evidence="2">Hsosn_3</strain>
        <tissue evidence="2">Leaf</tissue>
    </source>
</reference>
<protein>
    <submittedName>
        <fullName evidence="2">Uncharacterized protein</fullName>
    </submittedName>
</protein>
<dbReference type="Proteomes" id="UP001237642">
    <property type="component" value="Unassembled WGS sequence"/>
</dbReference>
<dbReference type="EMBL" id="JAUIZM010000002">
    <property type="protein sequence ID" value="KAK1397961.1"/>
    <property type="molecule type" value="Genomic_DNA"/>
</dbReference>
<feature type="region of interest" description="Disordered" evidence="1">
    <location>
        <begin position="1"/>
        <end position="22"/>
    </location>
</feature>
<sequence>MKGESSKSSRVKRVGRKHPADSGMDRFRIASLGFLESVGSEEHPINETSPKYCRSNMAKIFVFVLLLLIIGSHSSDDQFGSHSAAPTLVSRPADQRGLQMAKQCSKEYFTVHCDDDDCISYCQSEYGSNYISAECRWIKGCDCTYFC</sequence>
<accession>A0AAD8J892</accession>
<comment type="caution">
    <text evidence="2">The sequence shown here is derived from an EMBL/GenBank/DDBJ whole genome shotgun (WGS) entry which is preliminary data.</text>
</comment>
<dbReference type="AlphaFoldDB" id="A0AAD8J892"/>
<evidence type="ECO:0000313" key="2">
    <source>
        <dbReference type="EMBL" id="KAK1397961.1"/>
    </source>
</evidence>
<name>A0AAD8J892_9APIA</name>
<proteinExistence type="predicted"/>
<reference evidence="2" key="2">
    <citation type="submission" date="2023-05" db="EMBL/GenBank/DDBJ databases">
        <authorList>
            <person name="Schelkunov M.I."/>
        </authorList>
    </citation>
    <scope>NUCLEOTIDE SEQUENCE</scope>
    <source>
        <strain evidence="2">Hsosn_3</strain>
        <tissue evidence="2">Leaf</tissue>
    </source>
</reference>
<gene>
    <name evidence="2" type="ORF">POM88_007824</name>
</gene>